<evidence type="ECO:0000256" key="3">
    <source>
        <dbReference type="ARBA" id="ARBA00022741"/>
    </source>
</evidence>
<evidence type="ECO:0000256" key="4">
    <source>
        <dbReference type="ARBA" id="ARBA00022840"/>
    </source>
</evidence>
<reference evidence="5" key="1">
    <citation type="journal article" date="2014" name="Front. Microbiol.">
        <title>High frequency of phylogenetically diverse reductive dehalogenase-homologous genes in deep subseafloor sedimentary metagenomes.</title>
        <authorList>
            <person name="Kawai M."/>
            <person name="Futagami T."/>
            <person name="Toyoda A."/>
            <person name="Takaki Y."/>
            <person name="Nishi S."/>
            <person name="Hori S."/>
            <person name="Arai W."/>
            <person name="Tsubouchi T."/>
            <person name="Morono Y."/>
            <person name="Uchiyama I."/>
            <person name="Ito T."/>
            <person name="Fujiyama A."/>
            <person name="Inagaki F."/>
            <person name="Takami H."/>
        </authorList>
    </citation>
    <scope>NUCLEOTIDE SEQUENCE</scope>
    <source>
        <strain evidence="5">Expedition CK06-06</strain>
    </source>
</reference>
<dbReference type="PANTHER" id="PTHR34378">
    <property type="entry name" value="GLUTAMATE--CYSTEINE LIGASE, CHLOROPLASTIC"/>
    <property type="match status" value="1"/>
</dbReference>
<dbReference type="EMBL" id="BART01014470">
    <property type="protein sequence ID" value="GAG88686.1"/>
    <property type="molecule type" value="Genomic_DNA"/>
</dbReference>
<dbReference type="GO" id="GO:0004357">
    <property type="term" value="F:glutamate-cysteine ligase activity"/>
    <property type="evidence" value="ECO:0007669"/>
    <property type="project" value="UniProtKB-EC"/>
</dbReference>
<organism evidence="5">
    <name type="scientific">marine sediment metagenome</name>
    <dbReference type="NCBI Taxonomy" id="412755"/>
    <lineage>
        <taxon>unclassified sequences</taxon>
        <taxon>metagenomes</taxon>
        <taxon>ecological metagenomes</taxon>
    </lineage>
</organism>
<feature type="non-terminal residue" evidence="5">
    <location>
        <position position="149"/>
    </location>
</feature>
<dbReference type="GO" id="GO:0006750">
    <property type="term" value="P:glutathione biosynthetic process"/>
    <property type="evidence" value="ECO:0007669"/>
    <property type="project" value="InterPro"/>
</dbReference>
<evidence type="ECO:0000313" key="5">
    <source>
        <dbReference type="EMBL" id="GAG88686.1"/>
    </source>
</evidence>
<comment type="caution">
    <text evidence="5">The sequence shown here is derived from an EMBL/GenBank/DDBJ whole genome shotgun (WGS) entry which is preliminary data.</text>
</comment>
<keyword evidence="4" id="KW-0067">ATP-binding</keyword>
<dbReference type="InterPro" id="IPR014746">
    <property type="entry name" value="Gln_synth/guanido_kin_cat_dom"/>
</dbReference>
<evidence type="ECO:0000256" key="1">
    <source>
        <dbReference type="ARBA" id="ARBA00012220"/>
    </source>
</evidence>
<dbReference type="InterPro" id="IPR035434">
    <property type="entry name" value="GCL_bact_plant"/>
</dbReference>
<dbReference type="InterPro" id="IPR006336">
    <property type="entry name" value="GCS2"/>
</dbReference>
<feature type="non-terminal residue" evidence="5">
    <location>
        <position position="1"/>
    </location>
</feature>
<dbReference type="EC" id="6.3.2.2" evidence="1"/>
<protein>
    <recommendedName>
        <fullName evidence="1">glutamate--cysteine ligase</fullName>
        <ecNumber evidence="1">6.3.2.2</ecNumber>
    </recommendedName>
</protein>
<keyword evidence="2" id="KW-0436">Ligase</keyword>
<dbReference type="PANTHER" id="PTHR34378:SF1">
    <property type="entry name" value="GLUTAMATE--CYSTEINE LIGASE, CHLOROPLASTIC"/>
    <property type="match status" value="1"/>
</dbReference>
<proteinExistence type="predicted"/>
<keyword evidence="3" id="KW-0547">Nucleotide-binding</keyword>
<dbReference type="Pfam" id="PF04107">
    <property type="entry name" value="GCS2"/>
    <property type="match status" value="1"/>
</dbReference>
<name>X1CWU5_9ZZZZ</name>
<gene>
    <name evidence="5" type="ORF">S01H4_28841</name>
</gene>
<sequence>QGETKIGAEFEKLGVFYPSGKAIPYSGRRGVANVLSHLSQKFGWESIKENDKFIALSRKGSWTTLEPGAQIELSSSVLNNIHQIKKEWENFVGEIKSFSEPSNIKWLGLGVQPVSRLEDIEWVQKHRYKIMAPYMAKHGELSHHMMKKT</sequence>
<evidence type="ECO:0000256" key="2">
    <source>
        <dbReference type="ARBA" id="ARBA00022598"/>
    </source>
</evidence>
<dbReference type="AlphaFoldDB" id="X1CWU5"/>
<dbReference type="SUPFAM" id="SSF55931">
    <property type="entry name" value="Glutamine synthetase/guanido kinase"/>
    <property type="match status" value="1"/>
</dbReference>
<dbReference type="GO" id="GO:0005524">
    <property type="term" value="F:ATP binding"/>
    <property type="evidence" value="ECO:0007669"/>
    <property type="project" value="UniProtKB-KW"/>
</dbReference>
<accession>X1CWU5</accession>
<dbReference type="Gene3D" id="3.30.590.20">
    <property type="match status" value="1"/>
</dbReference>